<dbReference type="InterPro" id="IPR004498">
    <property type="entry name" value="Ribosomal_PrmA_MeTrfase"/>
</dbReference>
<dbReference type="SUPFAM" id="SSF53335">
    <property type="entry name" value="S-adenosyl-L-methionine-dependent methyltransferases"/>
    <property type="match status" value="1"/>
</dbReference>
<organism evidence="7 8">
    <name type="scientific">Thermomicrobium roseum (strain ATCC 27502 / DSM 5159 / P-2)</name>
    <dbReference type="NCBI Taxonomy" id="309801"/>
    <lineage>
        <taxon>Bacteria</taxon>
        <taxon>Pseudomonadati</taxon>
        <taxon>Thermomicrobiota</taxon>
        <taxon>Thermomicrobia</taxon>
        <taxon>Thermomicrobiales</taxon>
        <taxon>Thermomicrobiaceae</taxon>
        <taxon>Thermomicrobium</taxon>
    </lineage>
</organism>
<dbReference type="Proteomes" id="UP000000447">
    <property type="component" value="Chromosome"/>
</dbReference>
<keyword evidence="3 6" id="KW-0489">Methyltransferase</keyword>
<dbReference type="InterPro" id="IPR029063">
    <property type="entry name" value="SAM-dependent_MTases_sf"/>
</dbReference>
<proteinExistence type="inferred from homology"/>
<dbReference type="InterPro" id="IPR050078">
    <property type="entry name" value="Ribosomal_L11_MeTrfase_PrmA"/>
</dbReference>
<keyword evidence="7" id="KW-0687">Ribonucleoprotein</keyword>
<dbReference type="GO" id="GO:0016279">
    <property type="term" value="F:protein-lysine N-methyltransferase activity"/>
    <property type="evidence" value="ECO:0007669"/>
    <property type="project" value="RHEA"/>
</dbReference>
<dbReference type="PIRSF" id="PIRSF000401">
    <property type="entry name" value="RPL11_MTase"/>
    <property type="match status" value="1"/>
</dbReference>
<keyword evidence="2 6" id="KW-0963">Cytoplasm</keyword>
<gene>
    <name evidence="6 7" type="primary">prmA</name>
    <name evidence="7" type="ordered locus">trd_0343</name>
</gene>
<dbReference type="HAMAP" id="MF_00735">
    <property type="entry name" value="Methyltr_PrmA"/>
    <property type="match status" value="1"/>
</dbReference>
<comment type="catalytic activity">
    <reaction evidence="6">
        <text>L-lysyl-[protein] + 3 S-adenosyl-L-methionine = N(6),N(6),N(6)-trimethyl-L-lysyl-[protein] + 3 S-adenosyl-L-homocysteine + 3 H(+)</text>
        <dbReference type="Rhea" id="RHEA:54192"/>
        <dbReference type="Rhea" id="RHEA-COMP:9752"/>
        <dbReference type="Rhea" id="RHEA-COMP:13826"/>
        <dbReference type="ChEBI" id="CHEBI:15378"/>
        <dbReference type="ChEBI" id="CHEBI:29969"/>
        <dbReference type="ChEBI" id="CHEBI:57856"/>
        <dbReference type="ChEBI" id="CHEBI:59789"/>
        <dbReference type="ChEBI" id="CHEBI:61961"/>
    </reaction>
</comment>
<dbReference type="OrthoDB" id="9785995at2"/>
<evidence type="ECO:0000256" key="5">
    <source>
        <dbReference type="ARBA" id="ARBA00022691"/>
    </source>
</evidence>
<evidence type="ECO:0000256" key="1">
    <source>
        <dbReference type="ARBA" id="ARBA00009741"/>
    </source>
</evidence>
<dbReference type="PANTHER" id="PTHR43648">
    <property type="entry name" value="ELECTRON TRANSFER FLAVOPROTEIN BETA SUBUNIT LYSINE METHYLTRANSFERASE"/>
    <property type="match status" value="1"/>
</dbReference>
<dbReference type="EC" id="2.1.1.-" evidence="6"/>
<dbReference type="STRING" id="309801.trd_0343"/>
<evidence type="ECO:0000256" key="3">
    <source>
        <dbReference type="ARBA" id="ARBA00022603"/>
    </source>
</evidence>
<comment type="similarity">
    <text evidence="1 6">Belongs to the methyltransferase superfamily. PrmA family.</text>
</comment>
<evidence type="ECO:0000313" key="8">
    <source>
        <dbReference type="Proteomes" id="UP000000447"/>
    </source>
</evidence>
<comment type="caution">
    <text evidence="6">Lacks conserved residue(s) required for the propagation of feature annotation.</text>
</comment>
<comment type="function">
    <text evidence="6">Methylates ribosomal protein L11.</text>
</comment>
<comment type="subcellular location">
    <subcellularLocation>
        <location evidence="6">Cytoplasm</location>
    </subcellularLocation>
</comment>
<evidence type="ECO:0000256" key="2">
    <source>
        <dbReference type="ARBA" id="ARBA00022490"/>
    </source>
</evidence>
<dbReference type="Gene3D" id="3.40.50.150">
    <property type="entry name" value="Vaccinia Virus protein VP39"/>
    <property type="match status" value="1"/>
</dbReference>
<evidence type="ECO:0000313" key="7">
    <source>
        <dbReference type="EMBL" id="ACM04704.1"/>
    </source>
</evidence>
<dbReference type="NCBIfam" id="TIGR00406">
    <property type="entry name" value="prmA"/>
    <property type="match status" value="1"/>
</dbReference>
<keyword evidence="5 6" id="KW-0949">S-adenosyl-L-methionine</keyword>
<protein>
    <recommendedName>
        <fullName evidence="6">Ribosomal protein L11 methyltransferase</fullName>
        <shortName evidence="6">L11 Mtase</shortName>
        <ecNumber evidence="6">2.1.1.-</ecNumber>
    </recommendedName>
</protein>
<dbReference type="AlphaFoldDB" id="B9KY01"/>
<sequence>MPARWLEVAVETDAEVADAVAELFARFGYQQGAAVFHPVAQDPDGENATIDPATPVLIATYLPLDEQVDATVERLRHGLWHLSQLGRIGELRLRTLAEEEWAEAWKSHFPVTRIGHRIVIRPSWIPYESRDDEIVVHLDPGMAFGTGLHPTTQHCLLWLERLVTPGMSVLDAGAGSGILSIAALALGARSVTAWEIDPVAGEVLRENLERNGVADRATVRIGDVTEDLTDREAYDLVVANIVARVLIEAGPRLVRAARPGAHLVLSGIIDTAEEGVRRRYHDLGTELVERRQDGDWVSLLLRRNRP</sequence>
<keyword evidence="4 6" id="KW-0808">Transferase</keyword>
<dbReference type="GO" id="GO:0005737">
    <property type="term" value="C:cytoplasm"/>
    <property type="evidence" value="ECO:0007669"/>
    <property type="project" value="UniProtKB-SubCell"/>
</dbReference>
<keyword evidence="7" id="KW-0689">Ribosomal protein</keyword>
<keyword evidence="8" id="KW-1185">Reference proteome</keyword>
<evidence type="ECO:0000256" key="6">
    <source>
        <dbReference type="HAMAP-Rule" id="MF_00735"/>
    </source>
</evidence>
<dbReference type="RefSeq" id="WP_012641751.1">
    <property type="nucleotide sequence ID" value="NC_011959.1"/>
</dbReference>
<dbReference type="EMBL" id="CP001275">
    <property type="protein sequence ID" value="ACM04704.1"/>
    <property type="molecule type" value="Genomic_DNA"/>
</dbReference>
<dbReference type="CDD" id="cd02440">
    <property type="entry name" value="AdoMet_MTases"/>
    <property type="match status" value="1"/>
</dbReference>
<dbReference type="eggNOG" id="COG2264">
    <property type="taxonomic scope" value="Bacteria"/>
</dbReference>
<reference evidence="7 8" key="1">
    <citation type="journal article" date="2009" name="PLoS ONE">
        <title>Complete genome sequence of the aerobic CO-oxidizing thermophile Thermomicrobium roseum.</title>
        <authorList>
            <person name="Wu D."/>
            <person name="Raymond J."/>
            <person name="Wu M."/>
            <person name="Chatterji S."/>
            <person name="Ren Q."/>
            <person name="Graham J.E."/>
            <person name="Bryant D.A."/>
            <person name="Robb F."/>
            <person name="Colman A."/>
            <person name="Tallon L.J."/>
            <person name="Badger J.H."/>
            <person name="Madupu R."/>
            <person name="Ward N.L."/>
            <person name="Eisen J.A."/>
        </authorList>
    </citation>
    <scope>NUCLEOTIDE SEQUENCE [LARGE SCALE GENOMIC DNA]</scope>
    <source>
        <strain evidence="8">ATCC 27502 / DSM 5159 / P-2</strain>
    </source>
</reference>
<evidence type="ECO:0000256" key="4">
    <source>
        <dbReference type="ARBA" id="ARBA00022679"/>
    </source>
</evidence>
<dbReference type="KEGG" id="tro:trd_0343"/>
<dbReference type="HOGENOM" id="CLU_049382_0_1_0"/>
<dbReference type="Pfam" id="PF06325">
    <property type="entry name" value="PrmA"/>
    <property type="match status" value="1"/>
</dbReference>
<dbReference type="GO" id="GO:0005840">
    <property type="term" value="C:ribosome"/>
    <property type="evidence" value="ECO:0007669"/>
    <property type="project" value="UniProtKB-KW"/>
</dbReference>
<dbReference type="PANTHER" id="PTHR43648:SF1">
    <property type="entry name" value="ELECTRON TRANSFER FLAVOPROTEIN BETA SUBUNIT LYSINE METHYLTRANSFERASE"/>
    <property type="match status" value="1"/>
</dbReference>
<dbReference type="GO" id="GO:0032259">
    <property type="term" value="P:methylation"/>
    <property type="evidence" value="ECO:0007669"/>
    <property type="project" value="UniProtKB-KW"/>
</dbReference>
<name>B9KY01_THERP</name>
<accession>B9KY01</accession>